<comment type="caution">
    <text evidence="7">The sequence shown here is derived from an EMBL/GenBank/DDBJ whole genome shotgun (WGS) entry which is preliminary data.</text>
</comment>
<keyword evidence="4" id="KW-0749">Sporulation</keyword>
<reference evidence="8" key="1">
    <citation type="journal article" date="2019" name="Int. J. Syst. Evol. Microbiol.">
        <title>The Global Catalogue of Microorganisms (GCM) 10K type strain sequencing project: providing services to taxonomists for standard genome sequencing and annotation.</title>
        <authorList>
            <consortium name="The Broad Institute Genomics Platform"/>
            <consortium name="The Broad Institute Genome Sequencing Center for Infectious Disease"/>
            <person name="Wu L."/>
            <person name="Ma J."/>
        </authorList>
    </citation>
    <scope>NUCLEOTIDE SEQUENCE [LARGE SCALE GENOMIC DNA]</scope>
    <source>
        <strain evidence="8">ICMP 257</strain>
    </source>
</reference>
<comment type="subcellular location">
    <subcellularLocation>
        <location evidence="1">Cell septum</location>
    </subcellularLocation>
</comment>
<dbReference type="EMBL" id="JBHSJE010000012">
    <property type="protein sequence ID" value="MFC4982755.1"/>
    <property type="molecule type" value="Genomic_DNA"/>
</dbReference>
<keyword evidence="8" id="KW-1185">Reference proteome</keyword>
<dbReference type="Pfam" id="PF04686">
    <property type="entry name" value="SsgA"/>
    <property type="match status" value="1"/>
</dbReference>
<evidence type="ECO:0000256" key="6">
    <source>
        <dbReference type="ARBA" id="ARBA00023306"/>
    </source>
</evidence>
<sequence length="143" mass="15352">MEKRFGTITCVVTAHVSALNGTSFPLPVKLQYGVTDPYAVRLSLGPSTRPAVSWVFARELLADGPRRPTGPGDVLVLPRCGHRSHSTRIALMNTHGTATIEMPSTAVAAFLRRTFSLVPLGTEGQYLDLDGAITALMGRSHHS</sequence>
<organism evidence="7 8">
    <name type="scientific">Streptomyces atroolivaceus</name>
    <dbReference type="NCBI Taxonomy" id="66869"/>
    <lineage>
        <taxon>Bacteria</taxon>
        <taxon>Bacillati</taxon>
        <taxon>Actinomycetota</taxon>
        <taxon>Actinomycetes</taxon>
        <taxon>Kitasatosporales</taxon>
        <taxon>Streptomycetaceae</taxon>
        <taxon>Streptomyces</taxon>
    </lineage>
</organism>
<evidence type="ECO:0000313" key="8">
    <source>
        <dbReference type="Proteomes" id="UP001595908"/>
    </source>
</evidence>
<evidence type="ECO:0000256" key="3">
    <source>
        <dbReference type="ARBA" id="ARBA00022618"/>
    </source>
</evidence>
<protein>
    <submittedName>
        <fullName evidence="7">SsgA family sporulation/cell division regulator</fullName>
    </submittedName>
</protein>
<dbReference type="RefSeq" id="WP_078598009.1">
    <property type="nucleotide sequence ID" value="NZ_JBFAGR010000027.1"/>
</dbReference>
<evidence type="ECO:0000256" key="2">
    <source>
        <dbReference type="ARBA" id="ARBA00009323"/>
    </source>
</evidence>
<evidence type="ECO:0000256" key="4">
    <source>
        <dbReference type="ARBA" id="ARBA00022969"/>
    </source>
</evidence>
<comment type="similarity">
    <text evidence="2">Belongs to the SsgA family.</text>
</comment>
<evidence type="ECO:0000313" key="7">
    <source>
        <dbReference type="EMBL" id="MFC4982755.1"/>
    </source>
</evidence>
<evidence type="ECO:0000256" key="5">
    <source>
        <dbReference type="ARBA" id="ARBA00023210"/>
    </source>
</evidence>
<keyword evidence="3" id="KW-0132">Cell division</keyword>
<gene>
    <name evidence="7" type="ORF">ACFPL4_31190</name>
</gene>
<dbReference type="Proteomes" id="UP001595908">
    <property type="component" value="Unassembled WGS sequence"/>
</dbReference>
<accession>A0ABV9VKS1</accession>
<proteinExistence type="inferred from homology"/>
<keyword evidence="5" id="KW-0717">Septation</keyword>
<keyword evidence="6" id="KW-0131">Cell cycle</keyword>
<evidence type="ECO:0000256" key="1">
    <source>
        <dbReference type="ARBA" id="ARBA00004431"/>
    </source>
</evidence>
<name>A0ABV9VKS1_STRAZ</name>
<dbReference type="GeneID" id="31234080"/>
<dbReference type="InterPro" id="IPR006776">
    <property type="entry name" value="SsgB"/>
</dbReference>
<dbReference type="Gene3D" id="2.30.31.20">
    <property type="entry name" value="Sporulation-specific cell division protein SsgB"/>
    <property type="match status" value="1"/>
</dbReference>
<dbReference type="InterPro" id="IPR038658">
    <property type="entry name" value="SsgB_sf"/>
</dbReference>